<dbReference type="STRING" id="1447715.AH67_04340"/>
<dbReference type="SFLD" id="SFLDG01129">
    <property type="entry name" value="C1.5:_HAD__Beta-PGM__Phosphata"/>
    <property type="match status" value="1"/>
</dbReference>
<dbReference type="PANTHER" id="PTHR43434:SF20">
    <property type="entry name" value="5'-NUCLEOTIDASE"/>
    <property type="match status" value="1"/>
</dbReference>
<dbReference type="InterPro" id="IPR036412">
    <property type="entry name" value="HAD-like_sf"/>
</dbReference>
<dbReference type="AlphaFoldDB" id="A0A0A7IBR5"/>
<dbReference type="KEGG" id="bpsp:AH67_04340"/>
<evidence type="ECO:0000313" key="1">
    <source>
        <dbReference type="EMBL" id="AIZ16254.1"/>
    </source>
</evidence>
<dbReference type="InterPro" id="IPR041492">
    <property type="entry name" value="HAD_2"/>
</dbReference>
<dbReference type="EMBL" id="CP007457">
    <property type="protein sequence ID" value="AIZ16254.1"/>
    <property type="molecule type" value="Genomic_DNA"/>
</dbReference>
<sequence>MEFAHPQRVVLLDLDGTLTKSDPGIIACVIKAFEAVGVPVPDQAELQRFIGPAIFESMKRNHIPDNKLDEAVRVYRHYYGDAAVFDDPNNPGHKVPGRLYNTLYPGIPEQLTTLREAGYYLAVATCKPEYQAKPVCDHFHITELVDGIYGASTDNSRVDKASVIRYAFDNIGFNRGLDDRALMVGDRWTDVDGAKACALDCLGCGWGYAEPNELVEHGAYRVIDHVDELSGAVEEYFADKATA</sequence>
<dbReference type="InterPro" id="IPR023214">
    <property type="entry name" value="HAD_sf"/>
</dbReference>
<dbReference type="Proteomes" id="UP000030636">
    <property type="component" value="Chromosome"/>
</dbReference>
<organism evidence="1 2">
    <name type="scientific">Bifidobacterium pseudolongum PV8-2</name>
    <dbReference type="NCBI Taxonomy" id="1447715"/>
    <lineage>
        <taxon>Bacteria</taxon>
        <taxon>Bacillati</taxon>
        <taxon>Actinomycetota</taxon>
        <taxon>Actinomycetes</taxon>
        <taxon>Bifidobacteriales</taxon>
        <taxon>Bifidobacteriaceae</taxon>
        <taxon>Bifidobacterium</taxon>
    </lineage>
</organism>
<dbReference type="HOGENOM" id="CLU_045011_19_4_11"/>
<dbReference type="InterPro" id="IPR023198">
    <property type="entry name" value="PGP-like_dom2"/>
</dbReference>
<reference evidence="1 2" key="1">
    <citation type="journal article" date="2015" name="Genome Announc.">
        <title>Bifidobacterium pseudolongum Strain PV8-2, Isolated from a Stool Sample of an Anemic Kenyan Infant.</title>
        <authorList>
            <person name="Vazquez-Gutierrez P."/>
            <person name="Lacroix C."/>
            <person name="Chassard C."/>
            <person name="Klumpp J."/>
            <person name="Stevens M.J."/>
            <person name="Jans C."/>
        </authorList>
    </citation>
    <scope>NUCLEOTIDE SEQUENCE [LARGE SCALE GENOMIC DNA]</scope>
    <source>
        <strain evidence="1 2">PV8-2</strain>
    </source>
</reference>
<proteinExistence type="predicted"/>
<dbReference type="OrthoDB" id="9776368at2"/>
<dbReference type="Gene3D" id="1.10.150.240">
    <property type="entry name" value="Putative phosphatase, domain 2"/>
    <property type="match status" value="1"/>
</dbReference>
<keyword evidence="2" id="KW-1185">Reference proteome</keyword>
<gene>
    <name evidence="1" type="ORF">AH67_04340</name>
</gene>
<dbReference type="SUPFAM" id="SSF56784">
    <property type="entry name" value="HAD-like"/>
    <property type="match status" value="1"/>
</dbReference>
<protein>
    <submittedName>
        <fullName evidence="1">Haloacid dehalogenase</fullName>
    </submittedName>
</protein>
<dbReference type="GO" id="GO:0004713">
    <property type="term" value="F:protein tyrosine kinase activity"/>
    <property type="evidence" value="ECO:0007669"/>
    <property type="project" value="TreeGrafter"/>
</dbReference>
<dbReference type="Pfam" id="PF13419">
    <property type="entry name" value="HAD_2"/>
    <property type="match status" value="1"/>
</dbReference>
<dbReference type="GO" id="GO:0005829">
    <property type="term" value="C:cytosol"/>
    <property type="evidence" value="ECO:0007669"/>
    <property type="project" value="TreeGrafter"/>
</dbReference>
<dbReference type="SFLD" id="SFLDS00003">
    <property type="entry name" value="Haloacid_Dehalogenase"/>
    <property type="match status" value="1"/>
</dbReference>
<dbReference type="RefSeq" id="WP_022857487.1">
    <property type="nucleotide sequence ID" value="NZ_CP007457.1"/>
</dbReference>
<dbReference type="PANTHER" id="PTHR43434">
    <property type="entry name" value="PHOSPHOGLYCOLATE PHOSPHATASE"/>
    <property type="match status" value="1"/>
</dbReference>
<name>A0A0A7IBR5_9BIFI</name>
<dbReference type="Gene3D" id="3.40.50.1000">
    <property type="entry name" value="HAD superfamily/HAD-like"/>
    <property type="match status" value="1"/>
</dbReference>
<accession>A0A0A7IBR5</accession>
<dbReference type="InterPro" id="IPR050155">
    <property type="entry name" value="HAD-like_hydrolase_sf"/>
</dbReference>
<evidence type="ECO:0000313" key="2">
    <source>
        <dbReference type="Proteomes" id="UP000030636"/>
    </source>
</evidence>